<dbReference type="AlphaFoldDB" id="A0A4P7GJR1"/>
<dbReference type="EMBL" id="CP038267">
    <property type="protein sequence ID" value="QBR91881.1"/>
    <property type="molecule type" value="Genomic_DNA"/>
</dbReference>
<dbReference type="Pfam" id="PF12728">
    <property type="entry name" value="HTH_17"/>
    <property type="match status" value="1"/>
</dbReference>
<dbReference type="KEGG" id="noy:EXE57_06020"/>
<proteinExistence type="predicted"/>
<dbReference type="OrthoDB" id="194758at2"/>
<protein>
    <submittedName>
        <fullName evidence="2">DNA-binding protein</fullName>
    </submittedName>
</protein>
<name>A0A4P7GJR1_9ACTN</name>
<dbReference type="GO" id="GO:0003677">
    <property type="term" value="F:DNA binding"/>
    <property type="evidence" value="ECO:0007669"/>
    <property type="project" value="UniProtKB-KW"/>
</dbReference>
<dbReference type="Proteomes" id="UP000294894">
    <property type="component" value="Chromosome"/>
</dbReference>
<evidence type="ECO:0000259" key="1">
    <source>
        <dbReference type="Pfam" id="PF12728"/>
    </source>
</evidence>
<accession>A0A4P7GJR1</accession>
<gene>
    <name evidence="2" type="ORF">EXE57_06020</name>
</gene>
<dbReference type="InterPro" id="IPR036388">
    <property type="entry name" value="WH-like_DNA-bd_sf"/>
</dbReference>
<feature type="domain" description="Helix-turn-helix" evidence="1">
    <location>
        <begin position="14"/>
        <end position="64"/>
    </location>
</feature>
<keyword evidence="2" id="KW-0238">DNA-binding</keyword>
<dbReference type="Gene3D" id="1.10.10.10">
    <property type="entry name" value="Winged helix-like DNA-binding domain superfamily/Winged helix DNA-binding domain"/>
    <property type="match status" value="1"/>
</dbReference>
<reference evidence="2 3" key="1">
    <citation type="submission" date="2019-03" db="EMBL/GenBank/DDBJ databases">
        <title>Three New Species of Nocardioides, Nocardioides euryhalodurans sp. nov., Nocardioides seonyuensis sp. nov. and Nocardioides eburneoflavus sp. nov., Iolated from Soil.</title>
        <authorList>
            <person name="Roh S.G."/>
            <person name="Lee C."/>
            <person name="Kim M.-K."/>
            <person name="Kim S.B."/>
        </authorList>
    </citation>
    <scope>NUCLEOTIDE SEQUENCE [LARGE SCALE GENOMIC DNA]</scope>
    <source>
        <strain evidence="2 3">MMS17-SY117</strain>
    </source>
</reference>
<dbReference type="SUPFAM" id="SSF46955">
    <property type="entry name" value="Putative DNA-binding domain"/>
    <property type="match status" value="1"/>
</dbReference>
<sequence length="76" mass="8485">MKTQLEPTSGLDPLLSIEDLAEYLGVPVTTIYDWRVDGKGPCGVRVGRHVKFTQRDVQAWIEAHRESRPGAPPEGR</sequence>
<organism evidence="2 3">
    <name type="scientific">Nocardioides euryhalodurans</name>
    <dbReference type="NCBI Taxonomy" id="2518370"/>
    <lineage>
        <taxon>Bacteria</taxon>
        <taxon>Bacillati</taxon>
        <taxon>Actinomycetota</taxon>
        <taxon>Actinomycetes</taxon>
        <taxon>Propionibacteriales</taxon>
        <taxon>Nocardioidaceae</taxon>
        <taxon>Nocardioides</taxon>
    </lineage>
</organism>
<dbReference type="InterPro" id="IPR041657">
    <property type="entry name" value="HTH_17"/>
</dbReference>
<dbReference type="InterPro" id="IPR010093">
    <property type="entry name" value="SinI_DNA-bd"/>
</dbReference>
<dbReference type="NCBIfam" id="TIGR01764">
    <property type="entry name" value="excise"/>
    <property type="match status" value="1"/>
</dbReference>
<keyword evidence="3" id="KW-1185">Reference proteome</keyword>
<evidence type="ECO:0000313" key="2">
    <source>
        <dbReference type="EMBL" id="QBR91881.1"/>
    </source>
</evidence>
<evidence type="ECO:0000313" key="3">
    <source>
        <dbReference type="Proteomes" id="UP000294894"/>
    </source>
</evidence>
<dbReference type="InterPro" id="IPR009061">
    <property type="entry name" value="DNA-bd_dom_put_sf"/>
</dbReference>
<dbReference type="RefSeq" id="WP_135075047.1">
    <property type="nucleotide sequence ID" value="NZ_CP038267.1"/>
</dbReference>